<dbReference type="Gene3D" id="3.60.15.10">
    <property type="entry name" value="Ribonuclease Z/Hydroxyacylglutathione hydrolase-like"/>
    <property type="match status" value="1"/>
</dbReference>
<protein>
    <submittedName>
        <fullName evidence="2">MBL fold metallo-hydrolase</fullName>
    </submittedName>
</protein>
<dbReference type="InterPro" id="IPR036866">
    <property type="entry name" value="RibonucZ/Hydroxyglut_hydro"/>
</dbReference>
<keyword evidence="3" id="KW-1185">Reference proteome</keyword>
<evidence type="ECO:0000313" key="3">
    <source>
        <dbReference type="Proteomes" id="UP000681075"/>
    </source>
</evidence>
<dbReference type="PANTHER" id="PTHR23131:SF4">
    <property type="entry name" value="METALLO-BETA-LACTAMASE SUPERFAMILY POTEIN"/>
    <property type="match status" value="1"/>
</dbReference>
<dbReference type="Pfam" id="PF00753">
    <property type="entry name" value="Lactamase_B"/>
    <property type="match status" value="1"/>
</dbReference>
<organism evidence="2 3">
    <name type="scientific">Roseiterribacter gracilis</name>
    <dbReference type="NCBI Taxonomy" id="2812848"/>
    <lineage>
        <taxon>Bacteria</taxon>
        <taxon>Pseudomonadati</taxon>
        <taxon>Pseudomonadota</taxon>
        <taxon>Alphaproteobacteria</taxon>
        <taxon>Rhodospirillales</taxon>
        <taxon>Roseiterribacteraceae</taxon>
        <taxon>Roseiterribacter</taxon>
    </lineage>
</organism>
<dbReference type="SUPFAM" id="SSF56281">
    <property type="entry name" value="Metallo-hydrolase/oxidoreductase"/>
    <property type="match status" value="1"/>
</dbReference>
<dbReference type="PANTHER" id="PTHR23131">
    <property type="entry name" value="ENDORIBONUCLEASE LACTB2"/>
    <property type="match status" value="1"/>
</dbReference>
<gene>
    <name evidence="2" type="ORF">TMPK1_01320</name>
</gene>
<proteinExistence type="predicted"/>
<dbReference type="InterPro" id="IPR001279">
    <property type="entry name" value="Metallo-B-lactamas"/>
</dbReference>
<name>A0A8S8X991_9PROT</name>
<feature type="domain" description="Metallo-beta-lactamase" evidence="1">
    <location>
        <begin position="39"/>
        <end position="255"/>
    </location>
</feature>
<dbReference type="Proteomes" id="UP000681075">
    <property type="component" value="Unassembled WGS sequence"/>
</dbReference>
<dbReference type="SMART" id="SM00849">
    <property type="entry name" value="Lactamase_B"/>
    <property type="match status" value="1"/>
</dbReference>
<sequence>MPAVDLDFPFADPPAPGRAIEIRPGLRWARFALPFRLDHVNVWLLEDADGWTVIDSGIYDERTRAQWEELIAGDLAKHPIRRVVATHFHPDHVGCAGWLVERFRAAFYMPRSEWLFARMLTLEQGEEAIATWSDWYRRHGVAADVVGKMVGRGGYYSRSVSKIPTRYRRLINGDTHELSGRAWRVATFGGHAPEQATFDCAADGLFISADQLLPQISPNVSVTPAEPDGDPLAEFLASLDAMEQIGDDRLVLPMHGLPFRGLTTRVGQLREHHVSRLARVLELASKPATIVELCAGLFRADLDLQQMSFAIGEALAHANHLVRQGKLRRVTDDDGVDRYIKN</sequence>
<dbReference type="AlphaFoldDB" id="A0A8S8X991"/>
<dbReference type="InterPro" id="IPR036388">
    <property type="entry name" value="WH-like_DNA-bd_sf"/>
</dbReference>
<comment type="caution">
    <text evidence="2">The sequence shown here is derived from an EMBL/GenBank/DDBJ whole genome shotgun (WGS) entry which is preliminary data.</text>
</comment>
<dbReference type="InterPro" id="IPR050662">
    <property type="entry name" value="Sec-metab_biosynth-thioest"/>
</dbReference>
<dbReference type="Pfam" id="PF21221">
    <property type="entry name" value="B_lactamase-like_C"/>
    <property type="match status" value="1"/>
</dbReference>
<evidence type="ECO:0000259" key="1">
    <source>
        <dbReference type="SMART" id="SM00849"/>
    </source>
</evidence>
<accession>A0A8S8X991</accession>
<reference evidence="2" key="1">
    <citation type="submission" date="2021-02" db="EMBL/GenBank/DDBJ databases">
        <title>Genome sequence of Rhodospirillales sp. strain TMPK1 isolated from soil.</title>
        <authorList>
            <person name="Nakai R."/>
            <person name="Kusada H."/>
            <person name="Tamaki H."/>
        </authorList>
    </citation>
    <scope>NUCLEOTIDE SEQUENCE</scope>
    <source>
        <strain evidence="2">TMPK1</strain>
    </source>
</reference>
<dbReference type="Gene3D" id="1.10.10.10">
    <property type="entry name" value="Winged helix-like DNA-binding domain superfamily/Winged helix DNA-binding domain"/>
    <property type="match status" value="1"/>
</dbReference>
<dbReference type="InterPro" id="IPR048933">
    <property type="entry name" value="B_lactamase-like_C"/>
</dbReference>
<dbReference type="RefSeq" id="WP_420240799.1">
    <property type="nucleotide sequence ID" value="NZ_BOPV01000001.1"/>
</dbReference>
<evidence type="ECO:0000313" key="2">
    <source>
        <dbReference type="EMBL" id="GIL37895.1"/>
    </source>
</evidence>
<dbReference type="EMBL" id="BOPV01000001">
    <property type="protein sequence ID" value="GIL37895.1"/>
    <property type="molecule type" value="Genomic_DNA"/>
</dbReference>